<keyword evidence="2" id="KW-1185">Reference proteome</keyword>
<evidence type="ECO:0000313" key="2">
    <source>
        <dbReference type="Proteomes" id="UP000790709"/>
    </source>
</evidence>
<protein>
    <submittedName>
        <fullName evidence="1">Uncharacterized protein</fullName>
    </submittedName>
</protein>
<dbReference type="Proteomes" id="UP000790709">
    <property type="component" value="Unassembled WGS sequence"/>
</dbReference>
<evidence type="ECO:0000313" key="1">
    <source>
        <dbReference type="EMBL" id="KAH7927459.1"/>
    </source>
</evidence>
<dbReference type="EMBL" id="MU266366">
    <property type="protein sequence ID" value="KAH7927459.1"/>
    <property type="molecule type" value="Genomic_DNA"/>
</dbReference>
<proteinExistence type="predicted"/>
<sequence>MDETSLRKLSRAELQKLAKANGVKANQKSELLVQALMKIDEGKSKDNPEEIASIDVRATLPLTPKSQSAALGAAAGPSIDDSGAEGPGVPNDAVVDEPDDEGSDASSVVSQDTQLTYATQPSCSRASTPPLTEICELERAVRIMRSISSADQVYLTQIDALNDAAAQFRKHAEELRAVLRAEKGRRIRMESYFTYWRDIEPEWPREWIYGKPSNQEIPPELMMRNLTPVSGPPTIPLGQKATPGNDTRPLSPEAPNLARRLKRARIAQQVGPDGVNATGGQPKEIPDQIAGPSRALPSPQPSLRNAGLKRKSRS</sequence>
<gene>
    <name evidence="1" type="ORF">BV22DRAFT_1031799</name>
</gene>
<name>A0ACB8BP95_9AGAM</name>
<organism evidence="1 2">
    <name type="scientific">Leucogyrophana mollusca</name>
    <dbReference type="NCBI Taxonomy" id="85980"/>
    <lineage>
        <taxon>Eukaryota</taxon>
        <taxon>Fungi</taxon>
        <taxon>Dikarya</taxon>
        <taxon>Basidiomycota</taxon>
        <taxon>Agaricomycotina</taxon>
        <taxon>Agaricomycetes</taxon>
        <taxon>Agaricomycetidae</taxon>
        <taxon>Boletales</taxon>
        <taxon>Boletales incertae sedis</taxon>
        <taxon>Leucogyrophana</taxon>
    </lineage>
</organism>
<reference evidence="1" key="1">
    <citation type="journal article" date="2021" name="New Phytol.">
        <title>Evolutionary innovations through gain and loss of genes in the ectomycorrhizal Boletales.</title>
        <authorList>
            <person name="Wu G."/>
            <person name="Miyauchi S."/>
            <person name="Morin E."/>
            <person name="Kuo A."/>
            <person name="Drula E."/>
            <person name="Varga T."/>
            <person name="Kohler A."/>
            <person name="Feng B."/>
            <person name="Cao Y."/>
            <person name="Lipzen A."/>
            <person name="Daum C."/>
            <person name="Hundley H."/>
            <person name="Pangilinan J."/>
            <person name="Johnson J."/>
            <person name="Barry K."/>
            <person name="LaButti K."/>
            <person name="Ng V."/>
            <person name="Ahrendt S."/>
            <person name="Min B."/>
            <person name="Choi I.G."/>
            <person name="Park H."/>
            <person name="Plett J.M."/>
            <person name="Magnuson J."/>
            <person name="Spatafora J.W."/>
            <person name="Nagy L.G."/>
            <person name="Henrissat B."/>
            <person name="Grigoriev I.V."/>
            <person name="Yang Z.L."/>
            <person name="Xu J."/>
            <person name="Martin F.M."/>
        </authorList>
    </citation>
    <scope>NUCLEOTIDE SEQUENCE</scope>
    <source>
        <strain evidence="1">KUC20120723A-06</strain>
    </source>
</reference>
<accession>A0ACB8BP95</accession>
<comment type="caution">
    <text evidence="1">The sequence shown here is derived from an EMBL/GenBank/DDBJ whole genome shotgun (WGS) entry which is preliminary data.</text>
</comment>